<comment type="subcellular location">
    <subcellularLocation>
        <location evidence="2">Membrane</location>
    </subcellularLocation>
</comment>
<feature type="domain" description="FAD-binding FR-type" evidence="10">
    <location>
        <begin position="38"/>
        <end position="145"/>
    </location>
</feature>
<feature type="binding site" evidence="9">
    <location>
        <position position="92"/>
    </location>
    <ligand>
        <name>FAD</name>
        <dbReference type="ChEBI" id="CHEBI:57692"/>
    </ligand>
</feature>
<dbReference type="Pfam" id="PF00970">
    <property type="entry name" value="FAD_binding_6"/>
    <property type="match status" value="1"/>
</dbReference>
<dbReference type="GO" id="GO:0016020">
    <property type="term" value="C:membrane"/>
    <property type="evidence" value="ECO:0007669"/>
    <property type="project" value="UniProtKB-SubCell"/>
</dbReference>
<evidence type="ECO:0000259" key="10">
    <source>
        <dbReference type="PROSITE" id="PS51384"/>
    </source>
</evidence>
<evidence type="ECO:0000313" key="11">
    <source>
        <dbReference type="EMBL" id="KAF4309307.1"/>
    </source>
</evidence>
<evidence type="ECO:0000313" key="12">
    <source>
        <dbReference type="Proteomes" id="UP000572817"/>
    </source>
</evidence>
<feature type="binding site" evidence="9">
    <location>
        <position position="117"/>
    </location>
    <ligand>
        <name>FAD</name>
        <dbReference type="ChEBI" id="CHEBI:57692"/>
    </ligand>
</feature>
<keyword evidence="7" id="KW-0520">NAD</keyword>
<dbReference type="Pfam" id="PF00106">
    <property type="entry name" value="adh_short"/>
    <property type="match status" value="1"/>
</dbReference>
<keyword evidence="4 9" id="KW-0285">Flavoprotein</keyword>
<dbReference type="InterPro" id="IPR017938">
    <property type="entry name" value="Riboflavin_synthase-like_b-brl"/>
</dbReference>
<dbReference type="PRINTS" id="PR00081">
    <property type="entry name" value="GDHRDH"/>
</dbReference>
<dbReference type="Pfam" id="PF00175">
    <property type="entry name" value="NAD_binding_1"/>
    <property type="match status" value="1"/>
</dbReference>
<evidence type="ECO:0000256" key="4">
    <source>
        <dbReference type="ARBA" id="ARBA00022630"/>
    </source>
</evidence>
<evidence type="ECO:0000256" key="7">
    <source>
        <dbReference type="ARBA" id="ARBA00023027"/>
    </source>
</evidence>
<dbReference type="CDD" id="cd05374">
    <property type="entry name" value="17beta-HSD-like_SDR_c"/>
    <property type="match status" value="1"/>
</dbReference>
<evidence type="ECO:0000256" key="8">
    <source>
        <dbReference type="ARBA" id="ARBA00023136"/>
    </source>
</evidence>
<dbReference type="EMBL" id="WWBZ02000016">
    <property type="protein sequence ID" value="KAF4309307.1"/>
    <property type="molecule type" value="Genomic_DNA"/>
</dbReference>
<comment type="cofactor">
    <cofactor evidence="1 9">
        <name>FAD</name>
        <dbReference type="ChEBI" id="CHEBI:57692"/>
    </cofactor>
</comment>
<feature type="binding site" evidence="9">
    <location>
        <position position="109"/>
    </location>
    <ligand>
        <name>FAD</name>
        <dbReference type="ChEBI" id="CHEBI:57692"/>
    </ligand>
</feature>
<accession>A0A8H4IZU3</accession>
<dbReference type="AlphaFoldDB" id="A0A8H4IZU3"/>
<evidence type="ECO:0000256" key="3">
    <source>
        <dbReference type="ARBA" id="ARBA00006105"/>
    </source>
</evidence>
<comment type="caution">
    <text evidence="11">The sequence shown here is derived from an EMBL/GenBank/DDBJ whole genome shotgun (WGS) entry which is preliminary data.</text>
</comment>
<evidence type="ECO:0000256" key="1">
    <source>
        <dbReference type="ARBA" id="ARBA00001974"/>
    </source>
</evidence>
<reference evidence="11" key="1">
    <citation type="submission" date="2020-04" db="EMBL/GenBank/DDBJ databases">
        <title>Genome Assembly and Annotation of Botryosphaeria dothidea sdau 11-99, a Latent Pathogen of Apple Fruit Ring Rot in China.</title>
        <authorList>
            <person name="Yu C."/>
            <person name="Diao Y."/>
            <person name="Lu Q."/>
            <person name="Zhao J."/>
            <person name="Cui S."/>
            <person name="Peng C."/>
            <person name="He B."/>
            <person name="Liu H."/>
        </authorList>
    </citation>
    <scope>NUCLEOTIDE SEQUENCE [LARGE SCALE GENOMIC DNA]</scope>
    <source>
        <strain evidence="11">Sdau11-99</strain>
    </source>
</reference>
<feature type="binding site" evidence="9">
    <location>
        <position position="160"/>
    </location>
    <ligand>
        <name>FAD</name>
        <dbReference type="ChEBI" id="CHEBI:57692"/>
    </ligand>
</feature>
<keyword evidence="8" id="KW-0472">Membrane</keyword>
<dbReference type="PANTHER" id="PTHR19370:SF101">
    <property type="entry name" value="NADH-CYTOCHROME B5 REDUCTASE"/>
    <property type="match status" value="1"/>
</dbReference>
<dbReference type="InterPro" id="IPR001834">
    <property type="entry name" value="CBR-like"/>
</dbReference>
<dbReference type="GO" id="GO:0004128">
    <property type="term" value="F:cytochrome-b5 reductase activity, acting on NAD(P)H"/>
    <property type="evidence" value="ECO:0007669"/>
    <property type="project" value="TreeGrafter"/>
</dbReference>
<dbReference type="SUPFAM" id="SSF63380">
    <property type="entry name" value="Riboflavin synthase domain-like"/>
    <property type="match status" value="1"/>
</dbReference>
<dbReference type="InterPro" id="IPR001433">
    <property type="entry name" value="OxRdtase_FAD/NAD-bd"/>
</dbReference>
<gene>
    <name evidence="11" type="ORF">GTA08_BOTSDO03164</name>
</gene>
<dbReference type="InterPro" id="IPR008333">
    <property type="entry name" value="Cbr1-like_FAD-bd_dom"/>
</dbReference>
<dbReference type="Proteomes" id="UP000572817">
    <property type="component" value="Unassembled WGS sequence"/>
</dbReference>
<dbReference type="InterPro" id="IPR017927">
    <property type="entry name" value="FAD-bd_FR_type"/>
</dbReference>
<keyword evidence="6" id="KW-0560">Oxidoreductase</keyword>
<dbReference type="FunFam" id="3.40.50.80:FF:000009">
    <property type="entry name" value="NADH-cytochrome b5 reductase"/>
    <property type="match status" value="1"/>
</dbReference>
<protein>
    <submittedName>
        <fullName evidence="11">Oxidoreductase FAD/NAD(P)-binding protein</fullName>
    </submittedName>
</protein>
<feature type="binding site" evidence="9">
    <location>
        <position position="94"/>
    </location>
    <ligand>
        <name>FAD</name>
        <dbReference type="ChEBI" id="CHEBI:57692"/>
    </ligand>
</feature>
<dbReference type="PRINTS" id="PR00080">
    <property type="entry name" value="SDRFAMILY"/>
</dbReference>
<evidence type="ECO:0000256" key="9">
    <source>
        <dbReference type="PIRSR" id="PIRSR601834-1"/>
    </source>
</evidence>
<keyword evidence="12" id="KW-1185">Reference proteome</keyword>
<dbReference type="OrthoDB" id="1274115at2759"/>
<sequence>MAFRPTRANLGAVAAAGIGAGLVYTYFKPKSPTVFGSFNPQYLRLESVDEVNHNTKRLRFAFPIADQLSGLPLTSAVLTLSWPSGRLAPVARPYTPVTHSSTPGHLDLLVKRYPNGKQSTHLHSLRPGDSLAFVTALPGFEWTPNAFPAITCVAGGAGITPVFQLVQGILANPEDKTRITLVYGANSDGDVLLKDEFDEMEERFPGRLRVVYTVSKGGEGSPFKKGYVTKELLESVLERRSGEDTKVFVCGPPAMEQALVGKGRGGGGILAELGFRRDQVESTFYKSYIFFHHVLDSSKNAPPPKVWLITGCSTGFGRELALAALQHGDTVVATDRNATNISDLQARGALAHDLDVTASDATLAAAILAQTARIDILVKNAGYVLAGAVEECSREEIQAQFATNVFGPANVLHAGVVANFGSIGGYRGSPAIGVYRASKAGVAMLSDSLRREVAHLGIGVTCVEPGYFRTGLLRAGARARAQARIRELEAGTEGMLGRLEAVDGSQPGDPRKGARVLVEALTGTGRCEGSELPARLWLGSDAYTIVNGYLDETRAGIERWKDVTTTTDFD</sequence>
<dbReference type="PANTHER" id="PTHR19370">
    <property type="entry name" value="NADH-CYTOCHROME B5 REDUCTASE"/>
    <property type="match status" value="1"/>
</dbReference>
<dbReference type="InterPro" id="IPR002347">
    <property type="entry name" value="SDR_fam"/>
</dbReference>
<proteinExistence type="inferred from homology"/>
<feature type="binding site" evidence="9">
    <location>
        <position position="119"/>
    </location>
    <ligand>
        <name>FAD</name>
        <dbReference type="ChEBI" id="CHEBI:57692"/>
    </ligand>
</feature>
<evidence type="ECO:0000256" key="6">
    <source>
        <dbReference type="ARBA" id="ARBA00023002"/>
    </source>
</evidence>
<keyword evidence="5 9" id="KW-0274">FAD</keyword>
<dbReference type="InterPro" id="IPR036291">
    <property type="entry name" value="NAD(P)-bd_dom_sf"/>
</dbReference>
<dbReference type="PROSITE" id="PS51384">
    <property type="entry name" value="FAD_FR"/>
    <property type="match status" value="1"/>
</dbReference>
<evidence type="ECO:0000256" key="2">
    <source>
        <dbReference type="ARBA" id="ARBA00004370"/>
    </source>
</evidence>
<feature type="binding site" evidence="9">
    <location>
        <position position="93"/>
    </location>
    <ligand>
        <name>FAD</name>
        <dbReference type="ChEBI" id="CHEBI:57692"/>
    </ligand>
</feature>
<organism evidence="11 12">
    <name type="scientific">Botryosphaeria dothidea</name>
    <dbReference type="NCBI Taxonomy" id="55169"/>
    <lineage>
        <taxon>Eukaryota</taxon>
        <taxon>Fungi</taxon>
        <taxon>Dikarya</taxon>
        <taxon>Ascomycota</taxon>
        <taxon>Pezizomycotina</taxon>
        <taxon>Dothideomycetes</taxon>
        <taxon>Dothideomycetes incertae sedis</taxon>
        <taxon>Botryosphaeriales</taxon>
        <taxon>Botryosphaeriaceae</taxon>
        <taxon>Botryosphaeria</taxon>
    </lineage>
</organism>
<dbReference type="SUPFAM" id="SSF52343">
    <property type="entry name" value="Ferredoxin reductase-like, C-terminal NADP-linked domain"/>
    <property type="match status" value="1"/>
</dbReference>
<feature type="binding site" evidence="9">
    <location>
        <position position="111"/>
    </location>
    <ligand>
        <name>FAD</name>
        <dbReference type="ChEBI" id="CHEBI:57692"/>
    </ligand>
</feature>
<dbReference type="Gene3D" id="2.40.30.10">
    <property type="entry name" value="Translation factors"/>
    <property type="match status" value="1"/>
</dbReference>
<dbReference type="Gene3D" id="3.40.50.720">
    <property type="entry name" value="NAD(P)-binding Rossmann-like Domain"/>
    <property type="match status" value="1"/>
</dbReference>
<comment type="similarity">
    <text evidence="3">Belongs to the flavoprotein pyridine nucleotide cytochrome reductase family.</text>
</comment>
<dbReference type="SUPFAM" id="SSF51735">
    <property type="entry name" value="NAD(P)-binding Rossmann-fold domains"/>
    <property type="match status" value="1"/>
</dbReference>
<name>A0A8H4IZU3_9PEZI</name>
<dbReference type="Gene3D" id="3.40.50.80">
    <property type="entry name" value="Nucleotide-binding domain of ferredoxin-NADP reductase (FNR) module"/>
    <property type="match status" value="1"/>
</dbReference>
<dbReference type="GO" id="GO:0006696">
    <property type="term" value="P:ergosterol biosynthetic process"/>
    <property type="evidence" value="ECO:0007669"/>
    <property type="project" value="TreeGrafter"/>
</dbReference>
<evidence type="ECO:0000256" key="5">
    <source>
        <dbReference type="ARBA" id="ARBA00022827"/>
    </source>
</evidence>
<dbReference type="CDD" id="cd06183">
    <property type="entry name" value="cyt_b5_reduct_like"/>
    <property type="match status" value="1"/>
</dbReference>
<dbReference type="InterPro" id="IPR039261">
    <property type="entry name" value="FNR_nucleotide-bd"/>
</dbReference>